<dbReference type="Proteomes" id="UP000823771">
    <property type="component" value="Unassembled WGS sequence"/>
</dbReference>
<comment type="caution">
    <text evidence="3">The sequence shown here is derived from an EMBL/GenBank/DDBJ whole genome shotgun (WGS) entry which is preliminary data.</text>
</comment>
<dbReference type="InterPro" id="IPR000086">
    <property type="entry name" value="NUDIX_hydrolase_dom"/>
</dbReference>
<evidence type="ECO:0000256" key="1">
    <source>
        <dbReference type="ARBA" id="ARBA00022801"/>
    </source>
</evidence>
<dbReference type="PANTHER" id="PTHR43736">
    <property type="entry name" value="ADP-RIBOSE PYROPHOSPHATASE"/>
    <property type="match status" value="1"/>
</dbReference>
<evidence type="ECO:0000313" key="3">
    <source>
        <dbReference type="EMBL" id="MBO8479007.1"/>
    </source>
</evidence>
<evidence type="ECO:0000313" key="4">
    <source>
        <dbReference type="Proteomes" id="UP000823771"/>
    </source>
</evidence>
<dbReference type="GO" id="GO:0016787">
    <property type="term" value="F:hydrolase activity"/>
    <property type="evidence" value="ECO:0007669"/>
    <property type="project" value="UniProtKB-KW"/>
</dbReference>
<dbReference type="InterPro" id="IPR020084">
    <property type="entry name" value="NUDIX_hydrolase_CS"/>
</dbReference>
<dbReference type="PANTHER" id="PTHR43736:SF1">
    <property type="entry name" value="DIHYDRONEOPTERIN TRIPHOSPHATE DIPHOSPHATASE"/>
    <property type="match status" value="1"/>
</dbReference>
<dbReference type="PROSITE" id="PS00893">
    <property type="entry name" value="NUDIX_BOX"/>
    <property type="match status" value="1"/>
</dbReference>
<dbReference type="InterPro" id="IPR015797">
    <property type="entry name" value="NUDIX_hydrolase-like_dom_sf"/>
</dbReference>
<dbReference type="PROSITE" id="PS51462">
    <property type="entry name" value="NUDIX"/>
    <property type="match status" value="1"/>
</dbReference>
<name>A0A9D9IUL6_9BACT</name>
<accession>A0A9D9IUL6</accession>
<organism evidence="3 4">
    <name type="scientific">Candidatus Cryptobacteroides excrementipullorum</name>
    <dbReference type="NCBI Taxonomy" id="2840761"/>
    <lineage>
        <taxon>Bacteria</taxon>
        <taxon>Pseudomonadati</taxon>
        <taxon>Bacteroidota</taxon>
        <taxon>Bacteroidia</taxon>
        <taxon>Bacteroidales</taxon>
        <taxon>Candidatus Cryptobacteroides</taxon>
    </lineage>
</organism>
<gene>
    <name evidence="3" type="ORF">IAB80_08995</name>
</gene>
<dbReference type="CDD" id="cd03673">
    <property type="entry name" value="NUDIX_Ap6A_hydrolase"/>
    <property type="match status" value="1"/>
</dbReference>
<protein>
    <submittedName>
        <fullName evidence="3">NUDIX domain-containing protein</fullName>
    </submittedName>
</protein>
<keyword evidence="1" id="KW-0378">Hydrolase</keyword>
<reference evidence="3" key="2">
    <citation type="journal article" date="2021" name="PeerJ">
        <title>Extensive microbial diversity within the chicken gut microbiome revealed by metagenomics and culture.</title>
        <authorList>
            <person name="Gilroy R."/>
            <person name="Ravi A."/>
            <person name="Getino M."/>
            <person name="Pursley I."/>
            <person name="Horton D.L."/>
            <person name="Alikhan N.F."/>
            <person name="Baker D."/>
            <person name="Gharbi K."/>
            <person name="Hall N."/>
            <person name="Watson M."/>
            <person name="Adriaenssens E.M."/>
            <person name="Foster-Nyarko E."/>
            <person name="Jarju S."/>
            <person name="Secka A."/>
            <person name="Antonio M."/>
            <person name="Oren A."/>
            <person name="Chaudhuri R.R."/>
            <person name="La Ragione R."/>
            <person name="Hildebrand F."/>
            <person name="Pallen M.J."/>
        </authorList>
    </citation>
    <scope>NUCLEOTIDE SEQUENCE</scope>
    <source>
        <strain evidence="3">2478</strain>
    </source>
</reference>
<proteinExistence type="predicted"/>
<evidence type="ECO:0000259" key="2">
    <source>
        <dbReference type="PROSITE" id="PS51462"/>
    </source>
</evidence>
<dbReference type="Pfam" id="PF00293">
    <property type="entry name" value="NUDIX"/>
    <property type="match status" value="1"/>
</dbReference>
<reference evidence="3" key="1">
    <citation type="submission" date="2020-10" db="EMBL/GenBank/DDBJ databases">
        <authorList>
            <person name="Gilroy R."/>
        </authorList>
    </citation>
    <scope>NUCLEOTIDE SEQUENCE</scope>
    <source>
        <strain evidence="3">2478</strain>
    </source>
</reference>
<dbReference type="AlphaFoldDB" id="A0A9D9IUL6"/>
<sequence length="203" mass="23532">MHKIYFEKRCIIICPPQEQALTDPNAIQFSLGEASRTHELTNMFEQSDSLMRIYIPSGDVEGTYRKICSEFKEVNAGGGLVSNRRGDYLLINRNGYWDLPKGHQEAGEDIRTTALREVMEETGVNKLELRKLICITDHCYRRDGIWHLKHTWWYDMLYTDPTDLTPQREEDITKAAWVAKSSLPPFLTKTYPSIAEVFREAKV</sequence>
<dbReference type="SUPFAM" id="SSF55811">
    <property type="entry name" value="Nudix"/>
    <property type="match status" value="1"/>
</dbReference>
<dbReference type="EMBL" id="JADILZ010000084">
    <property type="protein sequence ID" value="MBO8479007.1"/>
    <property type="molecule type" value="Genomic_DNA"/>
</dbReference>
<dbReference type="Gene3D" id="3.90.79.10">
    <property type="entry name" value="Nucleoside Triphosphate Pyrophosphohydrolase"/>
    <property type="match status" value="1"/>
</dbReference>
<feature type="domain" description="Nudix hydrolase" evidence="2">
    <location>
        <begin position="72"/>
        <end position="200"/>
    </location>
</feature>